<feature type="transmembrane region" description="Helical" evidence="1">
    <location>
        <begin position="209"/>
        <end position="229"/>
    </location>
</feature>
<organism evidence="3 4">
    <name type="scientific">Pseudomonas fungipugnans</name>
    <dbReference type="NCBI Taxonomy" id="3024217"/>
    <lineage>
        <taxon>Bacteria</taxon>
        <taxon>Pseudomonadati</taxon>
        <taxon>Pseudomonadota</taxon>
        <taxon>Gammaproteobacteria</taxon>
        <taxon>Pseudomonadales</taxon>
        <taxon>Pseudomonadaceae</taxon>
        <taxon>Pseudomonas</taxon>
    </lineage>
</organism>
<keyword evidence="4" id="KW-1185">Reference proteome</keyword>
<keyword evidence="1" id="KW-0812">Transmembrane</keyword>
<feature type="transmembrane region" description="Helical" evidence="1">
    <location>
        <begin position="241"/>
        <end position="259"/>
    </location>
</feature>
<evidence type="ECO:0000313" key="4">
    <source>
        <dbReference type="Proteomes" id="UP001159100"/>
    </source>
</evidence>
<comment type="caution">
    <text evidence="3">The sequence shown here is derived from an EMBL/GenBank/DDBJ whole genome shotgun (WGS) entry which is preliminary data.</text>
</comment>
<feature type="transmembrane region" description="Helical" evidence="1">
    <location>
        <begin position="265"/>
        <end position="284"/>
    </location>
</feature>
<dbReference type="Proteomes" id="UP001159100">
    <property type="component" value="Unassembled WGS sequence"/>
</dbReference>
<reference evidence="3 4" key="1">
    <citation type="submission" date="2023-02" db="EMBL/GenBank/DDBJ databases">
        <title>Pseudomonas chrutzelriedensis sp. nov., a potently antifungal strain isolated from moss.</title>
        <authorList>
            <person name="Schnyder A."/>
            <person name="Kalawong R."/>
            <person name="Eberl L."/>
            <person name="Agnoli K."/>
        </authorList>
    </citation>
    <scope>NUCLEOTIDE SEQUENCE [LARGE SCALE GENOMIC DNA]</scope>
    <source>
        <strain evidence="3 4">681</strain>
    </source>
</reference>
<dbReference type="InterPro" id="IPR000620">
    <property type="entry name" value="EamA_dom"/>
</dbReference>
<evidence type="ECO:0000313" key="3">
    <source>
        <dbReference type="EMBL" id="MDI2590584.1"/>
    </source>
</evidence>
<feature type="transmembrane region" description="Helical" evidence="1">
    <location>
        <begin position="16"/>
        <end position="33"/>
    </location>
</feature>
<dbReference type="EMBL" id="JARBWL010000001">
    <property type="protein sequence ID" value="MDI2590584.1"/>
    <property type="molecule type" value="Genomic_DNA"/>
</dbReference>
<gene>
    <name evidence="3" type="ORF">POF45_03935</name>
</gene>
<sequence length="291" mass="32162">MNTEISHLDLSMAKGYALNIVYAVLTAIAIVFLSHVGAGIPMTVALFYMAVGSSIAFNVVEAARFKTLHLAVVDHWRHWLGMSVAFILNWIFSYYSATHSTAEFYISVFFLTSACCASLRARDVWKALVCVLAIYIAFVLTQASIAALIAAVLAGISVYAYFVLSHGFATRAQLSANSVVAVRCYLLAVAAFVWLLANGELARLIVPVYQIPELLFLVFFNMIIPSFLSQTCLHHVGVTRFTQINSLIPVIAFGLQTIFLGEWRMPILLMCILATLALNHQFFLRPRARLG</sequence>
<accession>A0ABT6QI75</accession>
<name>A0ABT6QI75_9PSED</name>
<keyword evidence="1" id="KW-1133">Transmembrane helix</keyword>
<feature type="transmembrane region" description="Helical" evidence="1">
    <location>
        <begin position="79"/>
        <end position="97"/>
    </location>
</feature>
<feature type="transmembrane region" description="Helical" evidence="1">
    <location>
        <begin position="174"/>
        <end position="197"/>
    </location>
</feature>
<evidence type="ECO:0000259" key="2">
    <source>
        <dbReference type="Pfam" id="PF00892"/>
    </source>
</evidence>
<feature type="transmembrane region" description="Helical" evidence="1">
    <location>
        <begin position="133"/>
        <end position="162"/>
    </location>
</feature>
<proteinExistence type="predicted"/>
<keyword evidence="1" id="KW-0472">Membrane</keyword>
<feature type="transmembrane region" description="Helical" evidence="1">
    <location>
        <begin position="40"/>
        <end position="59"/>
    </location>
</feature>
<feature type="domain" description="EamA" evidence="2">
    <location>
        <begin position="147"/>
        <end position="274"/>
    </location>
</feature>
<dbReference type="Pfam" id="PF00892">
    <property type="entry name" value="EamA"/>
    <property type="match status" value="1"/>
</dbReference>
<protein>
    <recommendedName>
        <fullName evidence="2">EamA domain-containing protein</fullName>
    </recommendedName>
</protein>
<evidence type="ECO:0000256" key="1">
    <source>
        <dbReference type="SAM" id="Phobius"/>
    </source>
</evidence>
<dbReference type="RefSeq" id="WP_259494606.1">
    <property type="nucleotide sequence ID" value="NZ_JARBWL010000001.1"/>
</dbReference>